<protein>
    <recommendedName>
        <fullName evidence="4">DUF5698 domain-containing protein</fullName>
    </recommendedName>
</protein>
<reference evidence="2 3" key="1">
    <citation type="journal article" date="2016" name="Nat. Commun.">
        <title>Thousands of microbial genomes shed light on interconnected biogeochemical processes in an aquifer system.</title>
        <authorList>
            <person name="Anantharaman K."/>
            <person name="Brown C.T."/>
            <person name="Hug L.A."/>
            <person name="Sharon I."/>
            <person name="Castelle C.J."/>
            <person name="Probst A.J."/>
            <person name="Thomas B.C."/>
            <person name="Singh A."/>
            <person name="Wilkins M.J."/>
            <person name="Karaoz U."/>
            <person name="Brodie E.L."/>
            <person name="Williams K.H."/>
            <person name="Hubbard S.S."/>
            <person name="Banfield J.F."/>
        </authorList>
    </citation>
    <scope>NUCLEOTIDE SEQUENCE [LARGE SCALE GENOMIC DNA]</scope>
</reference>
<feature type="transmembrane region" description="Helical" evidence="1">
    <location>
        <begin position="32"/>
        <end position="50"/>
    </location>
</feature>
<proteinExistence type="predicted"/>
<keyword evidence="1" id="KW-0472">Membrane</keyword>
<evidence type="ECO:0008006" key="4">
    <source>
        <dbReference type="Google" id="ProtNLM"/>
    </source>
</evidence>
<feature type="transmembrane region" description="Helical" evidence="1">
    <location>
        <begin position="62"/>
        <end position="80"/>
    </location>
</feature>
<dbReference type="AlphaFoldDB" id="A0A1F5S545"/>
<evidence type="ECO:0000313" key="3">
    <source>
        <dbReference type="Proteomes" id="UP000177407"/>
    </source>
</evidence>
<evidence type="ECO:0000256" key="1">
    <source>
        <dbReference type="SAM" id="Phobius"/>
    </source>
</evidence>
<comment type="caution">
    <text evidence="2">The sequence shown here is derived from an EMBL/GenBank/DDBJ whole genome shotgun (WGS) entry which is preliminary data.</text>
</comment>
<dbReference type="EMBL" id="MFGA01000006">
    <property type="protein sequence ID" value="OGF21401.1"/>
    <property type="molecule type" value="Genomic_DNA"/>
</dbReference>
<sequence length="89" mass="10129">MSAYLLLYFFVGVLQDLFWTYNVKYVANEKPVLASTFSFFTSVVSMGVFYDILTRLDSERSWLAILVYSLGIAVGTFAAMKLKFTKGKK</sequence>
<keyword evidence="1" id="KW-0812">Transmembrane</keyword>
<name>A0A1F5S545_9BACT</name>
<dbReference type="Proteomes" id="UP000177407">
    <property type="component" value="Unassembled WGS sequence"/>
</dbReference>
<keyword evidence="1" id="KW-1133">Transmembrane helix</keyword>
<organism evidence="2 3">
    <name type="scientific">Candidatus Falkowbacteria bacterium RIFOXYA2_FULL_38_12</name>
    <dbReference type="NCBI Taxonomy" id="1797993"/>
    <lineage>
        <taxon>Bacteria</taxon>
        <taxon>Candidatus Falkowiibacteriota</taxon>
    </lineage>
</organism>
<evidence type="ECO:0000313" key="2">
    <source>
        <dbReference type="EMBL" id="OGF21401.1"/>
    </source>
</evidence>
<accession>A0A1F5S545</accession>
<feature type="transmembrane region" description="Helical" evidence="1">
    <location>
        <begin position="6"/>
        <end position="23"/>
    </location>
</feature>
<gene>
    <name evidence="2" type="ORF">A2257_00375</name>
</gene>